<gene>
    <name evidence="9" type="ORF">NM961_02485</name>
</gene>
<proteinExistence type="inferred from homology"/>
<reference evidence="9" key="1">
    <citation type="submission" date="2022-07" db="EMBL/GenBank/DDBJ databases">
        <title>Tahibacter sp., a new gammaproteobacterium isolated from the silt sample collected at pig farm.</title>
        <authorList>
            <person name="Chen H."/>
        </authorList>
    </citation>
    <scope>NUCLEOTIDE SEQUENCE</scope>
    <source>
        <strain evidence="9">P2K</strain>
    </source>
</reference>
<evidence type="ECO:0000259" key="8">
    <source>
        <dbReference type="Pfam" id="PF04239"/>
    </source>
</evidence>
<name>A0ABT1QM11_9GAMM</name>
<organism evidence="9 10">
    <name type="scientific">Tahibacter harae</name>
    <dbReference type="NCBI Taxonomy" id="2963937"/>
    <lineage>
        <taxon>Bacteria</taxon>
        <taxon>Pseudomonadati</taxon>
        <taxon>Pseudomonadota</taxon>
        <taxon>Gammaproteobacteria</taxon>
        <taxon>Lysobacterales</taxon>
        <taxon>Rhodanobacteraceae</taxon>
        <taxon>Tahibacter</taxon>
    </lineage>
</organism>
<dbReference type="InterPro" id="IPR007353">
    <property type="entry name" value="DUF421"/>
</dbReference>
<dbReference type="EMBL" id="JANFQO010000002">
    <property type="protein sequence ID" value="MCQ4163570.1"/>
    <property type="molecule type" value="Genomic_DNA"/>
</dbReference>
<comment type="similarity">
    <text evidence="2">Belongs to the UPF0702 family.</text>
</comment>
<evidence type="ECO:0000256" key="7">
    <source>
        <dbReference type="SAM" id="Phobius"/>
    </source>
</evidence>
<dbReference type="PANTHER" id="PTHR34582">
    <property type="entry name" value="UPF0702 TRANSMEMBRANE PROTEIN YCAP"/>
    <property type="match status" value="1"/>
</dbReference>
<accession>A0ABT1QM11</accession>
<comment type="caution">
    <text evidence="9">The sequence shown here is derived from an EMBL/GenBank/DDBJ whole genome shotgun (WGS) entry which is preliminary data.</text>
</comment>
<dbReference type="RefSeq" id="WP_255910907.1">
    <property type="nucleotide sequence ID" value="NZ_JANFQO010000002.1"/>
</dbReference>
<keyword evidence="5 7" id="KW-1133">Transmembrane helix</keyword>
<evidence type="ECO:0000313" key="9">
    <source>
        <dbReference type="EMBL" id="MCQ4163570.1"/>
    </source>
</evidence>
<keyword evidence="3" id="KW-1003">Cell membrane</keyword>
<dbReference type="Gene3D" id="3.30.240.20">
    <property type="entry name" value="bsu07140 like domains"/>
    <property type="match status" value="1"/>
</dbReference>
<evidence type="ECO:0000313" key="10">
    <source>
        <dbReference type="Proteomes" id="UP001165498"/>
    </source>
</evidence>
<feature type="transmembrane region" description="Helical" evidence="7">
    <location>
        <begin position="62"/>
        <end position="83"/>
    </location>
</feature>
<evidence type="ECO:0000256" key="1">
    <source>
        <dbReference type="ARBA" id="ARBA00004651"/>
    </source>
</evidence>
<keyword evidence="4 7" id="KW-0812">Transmembrane</keyword>
<comment type="subcellular location">
    <subcellularLocation>
        <location evidence="1">Cell membrane</location>
        <topology evidence="1">Multi-pass membrane protein</topology>
    </subcellularLocation>
</comment>
<evidence type="ECO:0000256" key="4">
    <source>
        <dbReference type="ARBA" id="ARBA00022692"/>
    </source>
</evidence>
<dbReference type="InterPro" id="IPR023090">
    <property type="entry name" value="UPF0702_alpha/beta_dom_sf"/>
</dbReference>
<evidence type="ECO:0000256" key="6">
    <source>
        <dbReference type="ARBA" id="ARBA00023136"/>
    </source>
</evidence>
<keyword evidence="10" id="KW-1185">Reference proteome</keyword>
<protein>
    <submittedName>
        <fullName evidence="9">DUF421 domain-containing protein</fullName>
    </submittedName>
</protein>
<dbReference type="Pfam" id="PF04239">
    <property type="entry name" value="DUF421"/>
    <property type="match status" value="1"/>
</dbReference>
<evidence type="ECO:0000256" key="5">
    <source>
        <dbReference type="ARBA" id="ARBA00022989"/>
    </source>
</evidence>
<evidence type="ECO:0000256" key="3">
    <source>
        <dbReference type="ARBA" id="ARBA00022475"/>
    </source>
</evidence>
<feature type="transmembrane region" description="Helical" evidence="7">
    <location>
        <begin position="12"/>
        <end position="30"/>
    </location>
</feature>
<evidence type="ECO:0000256" key="2">
    <source>
        <dbReference type="ARBA" id="ARBA00006448"/>
    </source>
</evidence>
<feature type="domain" description="YetF C-terminal" evidence="8">
    <location>
        <begin position="86"/>
        <end position="153"/>
    </location>
</feature>
<keyword evidence="6 7" id="KW-0472">Membrane</keyword>
<dbReference type="PANTHER" id="PTHR34582:SF6">
    <property type="entry name" value="UPF0702 TRANSMEMBRANE PROTEIN YCAP"/>
    <property type="match status" value="1"/>
</dbReference>
<sequence>MFSLSQPWWEFIVRGALIYVAILFLVRLSGKRTVGEFTPFDLVLVILIGESTQGALTGGDESVLGAPLVAATLIALNQLLGYLSARSKTVDRLLEGEPVLLVRDGRVLHKALRANNLPISDLKEAVRKQGLRHVDEVALAVLETNGEITVVPVRHEE</sequence>
<dbReference type="Proteomes" id="UP001165498">
    <property type="component" value="Unassembled WGS sequence"/>
</dbReference>